<evidence type="ECO:0000313" key="2">
    <source>
        <dbReference type="EMBL" id="ARU59496.1"/>
    </source>
</evidence>
<dbReference type="Gene3D" id="2.160.10.10">
    <property type="entry name" value="Hexapeptide repeat proteins"/>
    <property type="match status" value="1"/>
</dbReference>
<dbReference type="Pfam" id="PF14602">
    <property type="entry name" value="Hexapep_2"/>
    <property type="match status" value="1"/>
</dbReference>
<keyword evidence="2" id="KW-0808">Transferase</keyword>
<dbReference type="KEGG" id="ome:OLMES_5516"/>
<dbReference type="InterPro" id="IPR050179">
    <property type="entry name" value="Trans_hexapeptide_repeat"/>
</dbReference>
<dbReference type="PANTHER" id="PTHR43300:SF4">
    <property type="entry name" value="ACYL-[ACYL-CARRIER-PROTEIN]--UDP-N-ACETYLGLUCOSAMINE O-ACYLTRANSFERASE"/>
    <property type="match status" value="1"/>
</dbReference>
<protein>
    <submittedName>
        <fullName evidence="2">Putative acetyltransferase</fullName>
    </submittedName>
</protein>
<organism evidence="2 3">
    <name type="scientific">Oleiphilus messinensis</name>
    <dbReference type="NCBI Taxonomy" id="141451"/>
    <lineage>
        <taxon>Bacteria</taxon>
        <taxon>Pseudomonadati</taxon>
        <taxon>Pseudomonadota</taxon>
        <taxon>Gammaproteobacteria</taxon>
        <taxon>Oceanospirillales</taxon>
        <taxon>Oleiphilaceae</taxon>
        <taxon>Oleiphilus</taxon>
    </lineage>
</organism>
<dbReference type="CDD" id="cd03358">
    <property type="entry name" value="LbH_WxcM_N_like"/>
    <property type="match status" value="1"/>
</dbReference>
<keyword evidence="3" id="KW-1185">Reference proteome</keyword>
<dbReference type="AlphaFoldDB" id="A0A1Y0II13"/>
<dbReference type="Pfam" id="PF00132">
    <property type="entry name" value="Hexapep"/>
    <property type="match status" value="1"/>
</dbReference>
<dbReference type="InterPro" id="IPR001451">
    <property type="entry name" value="Hexapep"/>
</dbReference>
<proteinExistence type="inferred from homology"/>
<dbReference type="Proteomes" id="UP000196027">
    <property type="component" value="Chromosome"/>
</dbReference>
<dbReference type="SUPFAM" id="SSF51161">
    <property type="entry name" value="Trimeric LpxA-like enzymes"/>
    <property type="match status" value="1"/>
</dbReference>
<dbReference type="GO" id="GO:0016740">
    <property type="term" value="F:transferase activity"/>
    <property type="evidence" value="ECO:0007669"/>
    <property type="project" value="UniProtKB-KW"/>
</dbReference>
<comment type="similarity">
    <text evidence="1">Belongs to the transferase hexapeptide repeat family.</text>
</comment>
<dbReference type="RefSeq" id="WP_087464163.1">
    <property type="nucleotide sequence ID" value="NZ_CP021425.1"/>
</dbReference>
<evidence type="ECO:0000313" key="3">
    <source>
        <dbReference type="Proteomes" id="UP000196027"/>
    </source>
</evidence>
<dbReference type="PANTHER" id="PTHR43300">
    <property type="entry name" value="ACETYLTRANSFERASE"/>
    <property type="match status" value="1"/>
</dbReference>
<name>A0A1Y0II13_9GAMM</name>
<dbReference type="Gene3D" id="2.20.70.110">
    <property type="match status" value="1"/>
</dbReference>
<gene>
    <name evidence="2" type="ORF">OLMES_5516</name>
</gene>
<accession>A0A1Y0II13</accession>
<dbReference type="OrthoDB" id="9800846at2"/>
<sequence>MTDYFVHESAIVDAGASIGAGTHIWHFCHISSAAQIGRNCSLGQNVYVANKVNIGHNVKIQNNVSVYDDVILEDDVFCGPSMVFTNVYNPRSFIERKKEYRPTIVKKGATLGANCTIVCGNQIGQYAFIGAGSVVTRNVPDFALVVGVPAQQIGWMSRYGEQLDLPLTGSGSTICPHTGDRYELSNGTLKWISCH</sequence>
<evidence type="ECO:0000256" key="1">
    <source>
        <dbReference type="ARBA" id="ARBA00007274"/>
    </source>
</evidence>
<dbReference type="InterPro" id="IPR011004">
    <property type="entry name" value="Trimer_LpxA-like_sf"/>
</dbReference>
<reference evidence="2 3" key="1">
    <citation type="submission" date="2017-05" db="EMBL/GenBank/DDBJ databases">
        <title>Genomic insights into alkan degradation activity of Oleiphilus messinensis.</title>
        <authorList>
            <person name="Kozyavkin S.A."/>
            <person name="Slesarev A.I."/>
            <person name="Golyshin P.N."/>
            <person name="Korzhenkov A."/>
            <person name="Golyshina O.N."/>
            <person name="Toshchakov S.V."/>
        </authorList>
    </citation>
    <scope>NUCLEOTIDE SEQUENCE [LARGE SCALE GENOMIC DNA]</scope>
    <source>
        <strain evidence="2 3">ME102</strain>
    </source>
</reference>
<dbReference type="EMBL" id="CP021425">
    <property type="protein sequence ID" value="ARU59496.1"/>
    <property type="molecule type" value="Genomic_DNA"/>
</dbReference>